<organism evidence="1 2">
    <name type="scientific">Araneus ventricosus</name>
    <name type="common">Orbweaver spider</name>
    <name type="synonym">Epeira ventricosa</name>
    <dbReference type="NCBI Taxonomy" id="182803"/>
    <lineage>
        <taxon>Eukaryota</taxon>
        <taxon>Metazoa</taxon>
        <taxon>Ecdysozoa</taxon>
        <taxon>Arthropoda</taxon>
        <taxon>Chelicerata</taxon>
        <taxon>Arachnida</taxon>
        <taxon>Araneae</taxon>
        <taxon>Araneomorphae</taxon>
        <taxon>Entelegynae</taxon>
        <taxon>Araneoidea</taxon>
        <taxon>Araneidae</taxon>
        <taxon>Araneus</taxon>
    </lineage>
</organism>
<comment type="caution">
    <text evidence="1">The sequence shown here is derived from an EMBL/GenBank/DDBJ whole genome shotgun (WGS) entry which is preliminary data.</text>
</comment>
<dbReference type="Proteomes" id="UP000499080">
    <property type="component" value="Unassembled WGS sequence"/>
</dbReference>
<sequence>MTMATLELAPLSPNFRTTPAGGRLATTYDLTCNRPHAWWIFSGIGFRTPRPCHKAIAAHLRRRSEDKISMHLFCFSKLNMMNRG</sequence>
<keyword evidence="2" id="KW-1185">Reference proteome</keyword>
<reference evidence="1 2" key="1">
    <citation type="journal article" date="2019" name="Sci. Rep.">
        <title>Orb-weaving spider Araneus ventricosus genome elucidates the spidroin gene catalogue.</title>
        <authorList>
            <person name="Kono N."/>
            <person name="Nakamura H."/>
            <person name="Ohtoshi R."/>
            <person name="Moran D.A.P."/>
            <person name="Shinohara A."/>
            <person name="Yoshida Y."/>
            <person name="Fujiwara M."/>
            <person name="Mori M."/>
            <person name="Tomita M."/>
            <person name="Arakawa K."/>
        </authorList>
    </citation>
    <scope>NUCLEOTIDE SEQUENCE [LARGE SCALE GENOMIC DNA]</scope>
</reference>
<gene>
    <name evidence="1" type="ORF">AVEN_18602_1</name>
</gene>
<protein>
    <submittedName>
        <fullName evidence="1">Uncharacterized protein</fullName>
    </submittedName>
</protein>
<name>A0A4Y2FQL3_ARAVE</name>
<accession>A0A4Y2FQL3</accession>
<dbReference type="EMBL" id="BGPR01001029">
    <property type="protein sequence ID" value="GBM43431.1"/>
    <property type="molecule type" value="Genomic_DNA"/>
</dbReference>
<dbReference type="AlphaFoldDB" id="A0A4Y2FQL3"/>
<proteinExistence type="predicted"/>
<evidence type="ECO:0000313" key="2">
    <source>
        <dbReference type="Proteomes" id="UP000499080"/>
    </source>
</evidence>
<evidence type="ECO:0000313" key="1">
    <source>
        <dbReference type="EMBL" id="GBM43431.1"/>
    </source>
</evidence>